<sequence length="218" mass="22561">MVAEAQSGGGSGGGGGGGGSSSGMSGGYGEGSGECDKSCAIAIVCSLLGVLVATVGIAVVTQVLCGTKMVRDPSSDASRRARAMGSEDVETGSSAPLSAAEHALHAKYGPPPSYDELTAPSSRKMYAGTWVGHYVEFGKRHAMRMALQLDAEAGQFSGSGTDDLSAYTIRGYYNVDSGKAVFLKRYHSGRYSHGVEYRGRELAHQAHRSASGRADRQL</sequence>
<dbReference type="GeneID" id="25566399"/>
<dbReference type="AlphaFoldDB" id="A0A0L0DHL1"/>
<accession>A0A0L0DHL1</accession>
<gene>
    <name evidence="3" type="ORF">AMSG_07493</name>
</gene>
<evidence type="ECO:0000313" key="3">
    <source>
        <dbReference type="EMBL" id="KNC51586.1"/>
    </source>
</evidence>
<reference evidence="3 4" key="1">
    <citation type="submission" date="2010-05" db="EMBL/GenBank/DDBJ databases">
        <title>The Genome Sequence of Thecamonas trahens ATCC 50062.</title>
        <authorList>
            <consortium name="The Broad Institute Genome Sequencing Platform"/>
            <person name="Russ C."/>
            <person name="Cuomo C."/>
            <person name="Shea T."/>
            <person name="Young S.K."/>
            <person name="Zeng Q."/>
            <person name="Koehrsen M."/>
            <person name="Haas B."/>
            <person name="Borodovsky M."/>
            <person name="Guigo R."/>
            <person name="Alvarado L."/>
            <person name="Berlin A."/>
            <person name="Bochicchio J."/>
            <person name="Borenstein D."/>
            <person name="Chapman S."/>
            <person name="Chen Z."/>
            <person name="Freedman E."/>
            <person name="Gellesch M."/>
            <person name="Goldberg J."/>
            <person name="Griggs A."/>
            <person name="Gujja S."/>
            <person name="Heilman E."/>
            <person name="Heiman D."/>
            <person name="Hepburn T."/>
            <person name="Howarth C."/>
            <person name="Jen D."/>
            <person name="Larson L."/>
            <person name="Mehta T."/>
            <person name="Park D."/>
            <person name="Pearson M."/>
            <person name="Roberts A."/>
            <person name="Saif S."/>
            <person name="Shenoy N."/>
            <person name="Sisk P."/>
            <person name="Stolte C."/>
            <person name="Sykes S."/>
            <person name="Thomson T."/>
            <person name="Walk T."/>
            <person name="White J."/>
            <person name="Yandava C."/>
            <person name="Burger G."/>
            <person name="Gray M.W."/>
            <person name="Holland P.W.H."/>
            <person name="King N."/>
            <person name="Lang F.B.F."/>
            <person name="Roger A.J."/>
            <person name="Ruiz-Trillo I."/>
            <person name="Lander E."/>
            <person name="Nusbaum C."/>
        </authorList>
    </citation>
    <scope>NUCLEOTIDE SEQUENCE [LARGE SCALE GENOMIC DNA]</scope>
    <source>
        <strain evidence="3 4">ATCC 50062</strain>
    </source>
</reference>
<keyword evidence="2" id="KW-0472">Membrane</keyword>
<feature type="region of interest" description="Disordered" evidence="1">
    <location>
        <begin position="1"/>
        <end position="28"/>
    </location>
</feature>
<proteinExistence type="predicted"/>
<feature type="region of interest" description="Disordered" evidence="1">
    <location>
        <begin position="71"/>
        <end position="95"/>
    </location>
</feature>
<dbReference type="RefSeq" id="XP_013755985.1">
    <property type="nucleotide sequence ID" value="XM_013900531.1"/>
</dbReference>
<keyword evidence="4" id="KW-1185">Reference proteome</keyword>
<evidence type="ECO:0000256" key="1">
    <source>
        <dbReference type="SAM" id="MobiDB-lite"/>
    </source>
</evidence>
<name>A0A0L0DHL1_THETB</name>
<evidence type="ECO:0000256" key="2">
    <source>
        <dbReference type="SAM" id="Phobius"/>
    </source>
</evidence>
<keyword evidence="2" id="KW-0812">Transmembrane</keyword>
<feature type="transmembrane region" description="Helical" evidence="2">
    <location>
        <begin position="40"/>
        <end position="65"/>
    </location>
</feature>
<keyword evidence="2" id="KW-1133">Transmembrane helix</keyword>
<evidence type="ECO:0000313" key="4">
    <source>
        <dbReference type="Proteomes" id="UP000054408"/>
    </source>
</evidence>
<dbReference type="EMBL" id="GL349468">
    <property type="protein sequence ID" value="KNC51586.1"/>
    <property type="molecule type" value="Genomic_DNA"/>
</dbReference>
<dbReference type="Proteomes" id="UP000054408">
    <property type="component" value="Unassembled WGS sequence"/>
</dbReference>
<organism evidence="3 4">
    <name type="scientific">Thecamonas trahens ATCC 50062</name>
    <dbReference type="NCBI Taxonomy" id="461836"/>
    <lineage>
        <taxon>Eukaryota</taxon>
        <taxon>Apusozoa</taxon>
        <taxon>Apusomonadida</taxon>
        <taxon>Apusomonadidae</taxon>
        <taxon>Thecamonas</taxon>
    </lineage>
</organism>
<protein>
    <submittedName>
        <fullName evidence="3">Uncharacterized protein</fullName>
    </submittedName>
</protein>
<feature type="compositionally biased region" description="Gly residues" evidence="1">
    <location>
        <begin position="7"/>
        <end position="28"/>
    </location>
</feature>